<feature type="transmembrane region" description="Helical" evidence="1">
    <location>
        <begin position="439"/>
        <end position="459"/>
    </location>
</feature>
<feature type="transmembrane region" description="Helical" evidence="1">
    <location>
        <begin position="902"/>
        <end position="924"/>
    </location>
</feature>
<evidence type="ECO:0000313" key="2">
    <source>
        <dbReference type="EMBL" id="TWU03002.1"/>
    </source>
</evidence>
<dbReference type="Pfam" id="PF00873">
    <property type="entry name" value="ACR_tran"/>
    <property type="match status" value="1"/>
</dbReference>
<feature type="transmembrane region" description="Helical" evidence="1">
    <location>
        <begin position="372"/>
        <end position="392"/>
    </location>
</feature>
<feature type="transmembrane region" description="Helical" evidence="1">
    <location>
        <begin position="546"/>
        <end position="566"/>
    </location>
</feature>
<dbReference type="InterPro" id="IPR027463">
    <property type="entry name" value="AcrB_DN_DC_subdom"/>
</dbReference>
<dbReference type="SUPFAM" id="SSF82714">
    <property type="entry name" value="Multidrug efflux transporter AcrB TolC docking domain, DN and DC subdomains"/>
    <property type="match status" value="2"/>
</dbReference>
<feature type="transmembrane region" description="Helical" evidence="1">
    <location>
        <begin position="1001"/>
        <end position="1027"/>
    </location>
</feature>
<dbReference type="EMBL" id="SJPN01000004">
    <property type="protein sequence ID" value="TWU03002.1"/>
    <property type="molecule type" value="Genomic_DNA"/>
</dbReference>
<dbReference type="SUPFAM" id="SSF82693">
    <property type="entry name" value="Multidrug efflux transporter AcrB pore domain, PN1, PN2, PC1 and PC2 subdomains"/>
    <property type="match status" value="2"/>
</dbReference>
<dbReference type="InterPro" id="IPR001036">
    <property type="entry name" value="Acrflvin-R"/>
</dbReference>
<proteinExistence type="predicted"/>
<dbReference type="SUPFAM" id="SSF82866">
    <property type="entry name" value="Multidrug efflux transporter AcrB transmembrane domain"/>
    <property type="match status" value="2"/>
</dbReference>
<comment type="caution">
    <text evidence="2">The sequence shown here is derived from an EMBL/GenBank/DDBJ whole genome shotgun (WGS) entry which is preliminary data.</text>
</comment>
<keyword evidence="3" id="KW-1185">Reference proteome</keyword>
<gene>
    <name evidence="2" type="primary">cnrA_3</name>
    <name evidence="2" type="ORF">Pla52n_40910</name>
</gene>
<dbReference type="AlphaFoldDB" id="A0A5C6AVD1"/>
<feature type="transmembrane region" description="Helical" evidence="1">
    <location>
        <begin position="399"/>
        <end position="419"/>
    </location>
</feature>
<keyword evidence="1" id="KW-1133">Transmembrane helix</keyword>
<sequence length="1063" mass="114929">MSEQASHAAMGDWSTLFYRNTRAMFLVLGMVAVSGLTSLSLLPRMEDPVIGQRAGLVATRMPGADAQRIEVLVTEPLEERLQEVEQIKKITSDSRPGISTISIELREEVMETDEVWSDVRAKINDAIADLPPEAARPVFDEIDVRAYALITAICWQDGTPPNWTILRRLAKQLEDDLRAIPGTEIVDRFADPGEEITVELDPDQAARLALSAADVARAMNASDAKNSAGLLHAGDNDVVIELANQFLMADRIGETLIRSGRDGEMVRLSDVATVRRGTPDPLPRMAIVDSMPAVSLGVLVRPGERIDLWRPKVQETLDDFAAQLPAGVTLDIPLDQSHYVEQRLSSLAVNLVLGATAVVFVVLLLMGWRNAIVVALSLPLSALTVLFGLRVLEIPIHQMSVTGMIIAMGLLIDNAIVAVDEVTVGIRKGKSRIDAVRDMVNHLALPLAGSTATTALAFAPIAMMPGNAGEFVGSISVSVILAISASLFFALTIIPVVAARFTPLPDDEFTRQRKGALQRIWQSGVSSRRMTRVYKSTLQWLLVKPYRAIVLGLVLPVMGFAVASQLPEQFFPPADRNQFHIQLELPVDASITATAETAERISQMVSDAGAVKISWYFGESAPMFYYNVINNRRGVPSFANAIVQMKSAEGIGETLRTLQKRADELVSDGRVLFRQLEQGPPFDAPIEIRLFGPDLDRLAEIGDEVRLALASAPDVIHTKSPLNETLPTITFDVREADARLAGLQPSDVSSQLYDLLEGVRAGSILEDTEQIPVVVRVGNQRRSKVQAIHSLQLQAAGRQLPIESVADVSLQSEIAVIPRLNRRRMNLISGFITAGTLPSVSLAEFERRLEQRGFELPNGYTMEYGGEASQRNDAVGNLMANVGVLAVMMVAVLVLSFGSFRLAGMILVVAACSGGLGMLALWIGGYPFGFMAIIGIMGLIGVAINDSIVVLAALQQRSSEQVMTLSTVIDTITDCTRHVIATTLTTIAGFTPLIIDGGQFWPPLAFAIAGGVSGATLLALAFVPAVYRSLGNGIRQNSPAALESTPRHHDAYVMQVKAVPATK</sequence>
<feature type="transmembrane region" description="Helical" evidence="1">
    <location>
        <begin position="23"/>
        <end position="42"/>
    </location>
</feature>
<dbReference type="Gene3D" id="1.20.1640.10">
    <property type="entry name" value="Multidrug efflux transporter AcrB transmembrane domain"/>
    <property type="match status" value="2"/>
</dbReference>
<dbReference type="GO" id="GO:0005886">
    <property type="term" value="C:plasma membrane"/>
    <property type="evidence" value="ECO:0007669"/>
    <property type="project" value="TreeGrafter"/>
</dbReference>
<evidence type="ECO:0000313" key="3">
    <source>
        <dbReference type="Proteomes" id="UP000320176"/>
    </source>
</evidence>
<organism evidence="2 3">
    <name type="scientific">Stieleria varia</name>
    <dbReference type="NCBI Taxonomy" id="2528005"/>
    <lineage>
        <taxon>Bacteria</taxon>
        <taxon>Pseudomonadati</taxon>
        <taxon>Planctomycetota</taxon>
        <taxon>Planctomycetia</taxon>
        <taxon>Pirellulales</taxon>
        <taxon>Pirellulaceae</taxon>
        <taxon>Stieleria</taxon>
    </lineage>
</organism>
<dbReference type="OrthoDB" id="9757876at2"/>
<dbReference type="Gene3D" id="3.30.70.1430">
    <property type="entry name" value="Multidrug efflux transporter AcrB pore domain"/>
    <property type="match status" value="2"/>
</dbReference>
<keyword evidence="1" id="KW-0472">Membrane</keyword>
<feature type="transmembrane region" description="Helical" evidence="1">
    <location>
        <begin position="347"/>
        <end position="366"/>
    </location>
</feature>
<dbReference type="Gene3D" id="3.30.70.1320">
    <property type="entry name" value="Multidrug efflux transporter AcrB pore domain like"/>
    <property type="match status" value="1"/>
</dbReference>
<keyword evidence="1" id="KW-0812">Transmembrane</keyword>
<feature type="transmembrane region" description="Helical" evidence="1">
    <location>
        <begin position="874"/>
        <end position="895"/>
    </location>
</feature>
<feature type="transmembrane region" description="Helical" evidence="1">
    <location>
        <begin position="471"/>
        <end position="498"/>
    </location>
</feature>
<evidence type="ECO:0000256" key="1">
    <source>
        <dbReference type="SAM" id="Phobius"/>
    </source>
</evidence>
<dbReference type="PANTHER" id="PTHR32063:SF18">
    <property type="entry name" value="CATION EFFLUX SYSTEM PROTEIN"/>
    <property type="match status" value="1"/>
</dbReference>
<name>A0A5C6AVD1_9BACT</name>
<accession>A0A5C6AVD1</accession>
<protein>
    <submittedName>
        <fullName evidence="2">Nickel and cobalt resistance protein CnrA</fullName>
    </submittedName>
</protein>
<dbReference type="RefSeq" id="WP_146521222.1">
    <property type="nucleotide sequence ID" value="NZ_CP151726.1"/>
</dbReference>
<feature type="transmembrane region" description="Helical" evidence="1">
    <location>
        <begin position="975"/>
        <end position="995"/>
    </location>
</feature>
<dbReference type="GO" id="GO:0042910">
    <property type="term" value="F:xenobiotic transmembrane transporter activity"/>
    <property type="evidence" value="ECO:0007669"/>
    <property type="project" value="TreeGrafter"/>
</dbReference>
<dbReference type="PRINTS" id="PR00702">
    <property type="entry name" value="ACRIFLAVINRP"/>
</dbReference>
<dbReference type="Gene3D" id="3.30.70.1440">
    <property type="entry name" value="Multidrug efflux transporter AcrB pore domain"/>
    <property type="match status" value="1"/>
</dbReference>
<reference evidence="2 3" key="1">
    <citation type="submission" date="2019-02" db="EMBL/GenBank/DDBJ databases">
        <title>Deep-cultivation of Planctomycetes and their phenomic and genomic characterization uncovers novel biology.</title>
        <authorList>
            <person name="Wiegand S."/>
            <person name="Jogler M."/>
            <person name="Boedeker C."/>
            <person name="Pinto D."/>
            <person name="Vollmers J."/>
            <person name="Rivas-Marin E."/>
            <person name="Kohn T."/>
            <person name="Peeters S.H."/>
            <person name="Heuer A."/>
            <person name="Rast P."/>
            <person name="Oberbeckmann S."/>
            <person name="Bunk B."/>
            <person name="Jeske O."/>
            <person name="Meyerdierks A."/>
            <person name="Storesund J.E."/>
            <person name="Kallscheuer N."/>
            <person name="Luecker S."/>
            <person name="Lage O.M."/>
            <person name="Pohl T."/>
            <person name="Merkel B.J."/>
            <person name="Hornburger P."/>
            <person name="Mueller R.-W."/>
            <person name="Bruemmer F."/>
            <person name="Labrenz M."/>
            <person name="Spormann A.M."/>
            <person name="Op Den Camp H."/>
            <person name="Overmann J."/>
            <person name="Amann R."/>
            <person name="Jetten M.S.M."/>
            <person name="Mascher T."/>
            <person name="Medema M.H."/>
            <person name="Devos D.P."/>
            <person name="Kaster A.-K."/>
            <person name="Ovreas L."/>
            <person name="Rohde M."/>
            <person name="Galperin M.Y."/>
            <person name="Jogler C."/>
        </authorList>
    </citation>
    <scope>NUCLEOTIDE SEQUENCE [LARGE SCALE GENOMIC DNA]</scope>
    <source>
        <strain evidence="2 3">Pla52n</strain>
    </source>
</reference>
<feature type="transmembrane region" description="Helical" evidence="1">
    <location>
        <begin position="930"/>
        <end position="954"/>
    </location>
</feature>
<dbReference type="Proteomes" id="UP000320176">
    <property type="component" value="Unassembled WGS sequence"/>
</dbReference>
<dbReference type="Gene3D" id="3.30.2090.10">
    <property type="entry name" value="Multidrug efflux transporter AcrB TolC docking domain, DN and DC subdomains"/>
    <property type="match status" value="2"/>
</dbReference>
<dbReference type="PANTHER" id="PTHR32063">
    <property type="match status" value="1"/>
</dbReference>